<evidence type="ECO:0000256" key="3">
    <source>
        <dbReference type="ARBA" id="ARBA00022694"/>
    </source>
</evidence>
<dbReference type="AlphaFoldDB" id="A0A067QIG3"/>
<evidence type="ECO:0000256" key="4">
    <source>
        <dbReference type="ARBA" id="ARBA00023235"/>
    </source>
</evidence>
<dbReference type="InterPro" id="IPR013087">
    <property type="entry name" value="Znf_C2H2_type"/>
</dbReference>
<dbReference type="Pfam" id="PF21237">
    <property type="entry name" value="Pus10_N_euk"/>
    <property type="match status" value="1"/>
</dbReference>
<dbReference type="OMA" id="LVISCQR"/>
<dbReference type="PANTHER" id="PTHR21568:SF0">
    <property type="entry name" value="TRNA PSEUDOURIDINE SYNTHASE PUS10"/>
    <property type="match status" value="1"/>
</dbReference>
<evidence type="ECO:0000256" key="5">
    <source>
        <dbReference type="ARBA" id="ARBA00075270"/>
    </source>
</evidence>
<feature type="domain" description="C2H2-type" evidence="8">
    <location>
        <begin position="102"/>
        <end position="125"/>
    </location>
</feature>
<dbReference type="FunFam" id="3.30.70.3190:FF:000001">
    <property type="entry name" value="tRNA pseudouridine synthase Pus10"/>
    <property type="match status" value="1"/>
</dbReference>
<dbReference type="InterPro" id="IPR048742">
    <property type="entry name" value="Pus10_N_euk"/>
</dbReference>
<name>A0A067QIG3_ZOONE</name>
<evidence type="ECO:0000313" key="10">
    <source>
        <dbReference type="Proteomes" id="UP000027135"/>
    </source>
</evidence>
<sequence length="516" mass="58382">MAAIGLISESHAVYEYLRSLGCCQRCCLRYLGERDSNSYSCVEATLMKAGMEKERDCDSGPERKFFKYNPCIVCLGLLQEELSVDDVVQKIVDGVLKASYDCDNFTCALSLPISFQLRAHSLWLHLVDKFPLSFELQELRQETYVISLKEVWKWTVAPLIAKAINKEIDSGMKSDFFVGVNMVYSGDEDECSCLLEMHADIFMIRKTQKRKYHGNLYTRKAVDLALQTTEAAHFKQFFPSPPPIPTSSVTFDNITCTHNSLFIAGRYNKFSRTLSQTPWVIDGERRMESSVQEIISDSLQKASRAEGIKFSASGREDVDVRTLGRGRPFVCELLNPHRIKFTAEQVQSLQTDINKNSKEVSVRDLQIIQKDQLMNLKAGEERKIKHYLALCICLDAIKPGSLEQLGSIKDLTLSQKTPVRVLHRRPLATRSRTVHSMKAWLLENPTKLCKNENVTMFKLDIKTQAGTYIKEFVHGDFGRTQPSLGQLLGGVCVDILALDVQDIELDWPPVINCAQG</sequence>
<dbReference type="FunCoup" id="A0A067QIG3">
    <property type="interactions" value="1757"/>
</dbReference>
<accession>A0A067QIG3</accession>
<dbReference type="SUPFAM" id="SSF55120">
    <property type="entry name" value="Pseudouridine synthase"/>
    <property type="match status" value="1"/>
</dbReference>
<dbReference type="Pfam" id="PF21238">
    <property type="entry name" value="Pus10_C"/>
    <property type="match status" value="1"/>
</dbReference>
<dbReference type="FunFam" id="3.30.70.2510:FF:000001">
    <property type="entry name" value="tRNA pseudouridine synthase Pus10"/>
    <property type="match status" value="1"/>
</dbReference>
<evidence type="ECO:0000256" key="7">
    <source>
        <dbReference type="ARBA" id="ARBA00083669"/>
    </source>
</evidence>
<keyword evidence="4" id="KW-0413">Isomerase</keyword>
<dbReference type="OrthoDB" id="271937at2759"/>
<dbReference type="Proteomes" id="UP000027135">
    <property type="component" value="Unassembled WGS sequence"/>
</dbReference>
<protein>
    <recommendedName>
        <fullName evidence="2">tRNA pseudouridine(55) synthase</fullName>
        <ecNumber evidence="2">5.4.99.25</ecNumber>
    </recommendedName>
    <alternativeName>
        <fullName evidence="7">tRNA pseudouridine 55 synthase</fullName>
    </alternativeName>
    <alternativeName>
        <fullName evidence="5">tRNA pseudouridylate synthase</fullName>
    </alternativeName>
    <alternativeName>
        <fullName evidence="6">tRNA-uridine isomerase</fullName>
    </alternativeName>
</protein>
<organism evidence="9 10">
    <name type="scientific">Zootermopsis nevadensis</name>
    <name type="common">Dampwood termite</name>
    <dbReference type="NCBI Taxonomy" id="136037"/>
    <lineage>
        <taxon>Eukaryota</taxon>
        <taxon>Metazoa</taxon>
        <taxon>Ecdysozoa</taxon>
        <taxon>Arthropoda</taxon>
        <taxon>Hexapoda</taxon>
        <taxon>Insecta</taxon>
        <taxon>Pterygota</taxon>
        <taxon>Neoptera</taxon>
        <taxon>Polyneoptera</taxon>
        <taxon>Dictyoptera</taxon>
        <taxon>Blattodea</taxon>
        <taxon>Blattoidea</taxon>
        <taxon>Termitoidae</taxon>
        <taxon>Termopsidae</taxon>
        <taxon>Zootermopsis</taxon>
    </lineage>
</organism>
<dbReference type="EC" id="5.4.99.25" evidence="2"/>
<dbReference type="eggNOG" id="KOG2364">
    <property type="taxonomic scope" value="Eukaryota"/>
</dbReference>
<dbReference type="InterPro" id="IPR048741">
    <property type="entry name" value="Pus10-like_C"/>
</dbReference>
<dbReference type="GO" id="GO:0160148">
    <property type="term" value="F:tRNA pseudouridine(55) synthase activity"/>
    <property type="evidence" value="ECO:0007669"/>
    <property type="project" value="UniProtKB-EC"/>
</dbReference>
<dbReference type="EMBL" id="KK853541">
    <property type="protein sequence ID" value="KDR06864.1"/>
    <property type="molecule type" value="Genomic_DNA"/>
</dbReference>
<reference evidence="9 10" key="1">
    <citation type="journal article" date="2014" name="Nat. Commun.">
        <title>Molecular traces of alternative social organization in a termite genome.</title>
        <authorList>
            <person name="Terrapon N."/>
            <person name="Li C."/>
            <person name="Robertson H.M."/>
            <person name="Ji L."/>
            <person name="Meng X."/>
            <person name="Booth W."/>
            <person name="Chen Z."/>
            <person name="Childers C.P."/>
            <person name="Glastad K.M."/>
            <person name="Gokhale K."/>
            <person name="Gowin J."/>
            <person name="Gronenberg W."/>
            <person name="Hermansen R.A."/>
            <person name="Hu H."/>
            <person name="Hunt B.G."/>
            <person name="Huylmans A.K."/>
            <person name="Khalil S.M."/>
            <person name="Mitchell R.D."/>
            <person name="Munoz-Torres M.C."/>
            <person name="Mustard J.A."/>
            <person name="Pan H."/>
            <person name="Reese J.T."/>
            <person name="Scharf M.E."/>
            <person name="Sun F."/>
            <person name="Vogel H."/>
            <person name="Xiao J."/>
            <person name="Yang W."/>
            <person name="Yang Z."/>
            <person name="Yang Z."/>
            <person name="Zhou J."/>
            <person name="Zhu J."/>
            <person name="Brent C.S."/>
            <person name="Elsik C.G."/>
            <person name="Goodisman M.A."/>
            <person name="Liberles D.A."/>
            <person name="Roe R.M."/>
            <person name="Vargo E.L."/>
            <person name="Vilcinskas A."/>
            <person name="Wang J."/>
            <person name="Bornberg-Bauer E."/>
            <person name="Korb J."/>
            <person name="Zhang G."/>
            <person name="Liebig J."/>
        </authorList>
    </citation>
    <scope>NUCLEOTIDE SEQUENCE [LARGE SCALE GENOMIC DNA]</scope>
    <source>
        <tissue evidence="9">Whole organism</tissue>
    </source>
</reference>
<evidence type="ECO:0000313" key="9">
    <source>
        <dbReference type="EMBL" id="KDR06864.1"/>
    </source>
</evidence>
<dbReference type="PANTHER" id="PTHR21568">
    <property type="entry name" value="TRNA PSEUDOURIDINE SYNTHASE PUS10"/>
    <property type="match status" value="1"/>
</dbReference>
<evidence type="ECO:0000256" key="2">
    <source>
        <dbReference type="ARBA" id="ARBA00012787"/>
    </source>
</evidence>
<dbReference type="Gene3D" id="3.30.70.3190">
    <property type="match status" value="1"/>
</dbReference>
<comment type="similarity">
    <text evidence="1">Belongs to the pseudouridine synthase Pus10 family.</text>
</comment>
<evidence type="ECO:0000259" key="8">
    <source>
        <dbReference type="PROSITE" id="PS00028"/>
    </source>
</evidence>
<dbReference type="Gene3D" id="3.30.70.2510">
    <property type="match status" value="1"/>
</dbReference>
<dbReference type="STRING" id="136037.A0A067QIG3"/>
<dbReference type="GO" id="GO:0003723">
    <property type="term" value="F:RNA binding"/>
    <property type="evidence" value="ECO:0007669"/>
    <property type="project" value="InterPro"/>
</dbReference>
<dbReference type="PROSITE" id="PS00028">
    <property type="entry name" value="ZINC_FINGER_C2H2_1"/>
    <property type="match status" value="1"/>
</dbReference>
<proteinExistence type="inferred from homology"/>
<dbReference type="InterPro" id="IPR020103">
    <property type="entry name" value="PsdUridine_synth_cat_dom_sf"/>
</dbReference>
<keyword evidence="10" id="KW-1185">Reference proteome</keyword>
<dbReference type="GO" id="GO:0031119">
    <property type="term" value="P:tRNA pseudouridine synthesis"/>
    <property type="evidence" value="ECO:0007669"/>
    <property type="project" value="UniProtKB-ARBA"/>
</dbReference>
<dbReference type="InterPro" id="IPR039894">
    <property type="entry name" value="Pus10-like"/>
</dbReference>
<keyword evidence="3" id="KW-0819">tRNA processing</keyword>
<evidence type="ECO:0000256" key="6">
    <source>
        <dbReference type="ARBA" id="ARBA00079393"/>
    </source>
</evidence>
<gene>
    <name evidence="9" type="ORF">L798_03345</name>
</gene>
<evidence type="ECO:0000256" key="1">
    <source>
        <dbReference type="ARBA" id="ARBA00009652"/>
    </source>
</evidence>
<dbReference type="InParanoid" id="A0A067QIG3"/>